<dbReference type="Pfam" id="PF13426">
    <property type="entry name" value="PAS_9"/>
    <property type="match status" value="1"/>
</dbReference>
<dbReference type="InterPro" id="IPR000700">
    <property type="entry name" value="PAS-assoc_C"/>
</dbReference>
<feature type="domain" description="PAC" evidence="4">
    <location>
        <begin position="593"/>
        <end position="645"/>
    </location>
</feature>
<dbReference type="InterPro" id="IPR013656">
    <property type="entry name" value="PAS_4"/>
</dbReference>
<comment type="caution">
    <text evidence="8">The sequence shown here is derived from an EMBL/GenBank/DDBJ whole genome shotgun (WGS) entry which is preliminary data.</text>
</comment>
<evidence type="ECO:0000313" key="8">
    <source>
        <dbReference type="EMBL" id="TWX63959.1"/>
    </source>
</evidence>
<gene>
    <name evidence="8" type="ORF">ESZ36_21365</name>
</gene>
<dbReference type="NCBIfam" id="TIGR00229">
    <property type="entry name" value="sensory_box"/>
    <property type="match status" value="2"/>
</dbReference>
<dbReference type="RefSeq" id="WP_146791634.1">
    <property type="nucleotide sequence ID" value="NZ_VOLT01000016.1"/>
</dbReference>
<organism evidence="8 9">
    <name type="scientific">Colwellia demingiae</name>
    <dbReference type="NCBI Taxonomy" id="89401"/>
    <lineage>
        <taxon>Bacteria</taxon>
        <taxon>Pseudomonadati</taxon>
        <taxon>Pseudomonadota</taxon>
        <taxon>Gammaproteobacteria</taxon>
        <taxon>Alteromonadales</taxon>
        <taxon>Colwelliaceae</taxon>
        <taxon>Colwellia</taxon>
    </lineage>
</organism>
<dbReference type="GO" id="GO:0016020">
    <property type="term" value="C:membrane"/>
    <property type="evidence" value="ECO:0007669"/>
    <property type="project" value="InterPro"/>
</dbReference>
<dbReference type="InterPro" id="IPR001633">
    <property type="entry name" value="EAL_dom"/>
</dbReference>
<dbReference type="PROSITE" id="PS50883">
    <property type="entry name" value="EAL"/>
    <property type="match status" value="1"/>
</dbReference>
<dbReference type="InterPro" id="IPR029787">
    <property type="entry name" value="Nucleotide_cyclase"/>
</dbReference>
<dbReference type="FunFam" id="3.30.70.270:FF:000001">
    <property type="entry name" value="Diguanylate cyclase domain protein"/>
    <property type="match status" value="1"/>
</dbReference>
<dbReference type="Pfam" id="PF00990">
    <property type="entry name" value="GGDEF"/>
    <property type="match status" value="1"/>
</dbReference>
<dbReference type="Pfam" id="PF00672">
    <property type="entry name" value="HAMP"/>
    <property type="match status" value="1"/>
</dbReference>
<feature type="domain" description="GGDEF" evidence="7">
    <location>
        <begin position="677"/>
        <end position="810"/>
    </location>
</feature>
<feature type="domain" description="PAC" evidence="4">
    <location>
        <begin position="470"/>
        <end position="523"/>
    </location>
</feature>
<feature type="domain" description="PAS" evidence="3">
    <location>
        <begin position="395"/>
        <end position="468"/>
    </location>
</feature>
<dbReference type="PROSITE" id="PS50112">
    <property type="entry name" value="PAS"/>
    <property type="match status" value="2"/>
</dbReference>
<dbReference type="SMART" id="SM00052">
    <property type="entry name" value="EAL"/>
    <property type="match status" value="1"/>
</dbReference>
<dbReference type="SUPFAM" id="SSF55073">
    <property type="entry name" value="Nucleotide cyclase"/>
    <property type="match status" value="1"/>
</dbReference>
<dbReference type="Pfam" id="PF08448">
    <property type="entry name" value="PAS_4"/>
    <property type="match status" value="1"/>
</dbReference>
<dbReference type="SMART" id="SM00267">
    <property type="entry name" value="GGDEF"/>
    <property type="match status" value="1"/>
</dbReference>
<reference evidence="8 9" key="1">
    <citation type="submission" date="2019-07" db="EMBL/GenBank/DDBJ databases">
        <title>Genomes of sea-ice associated Colwellia species.</title>
        <authorList>
            <person name="Bowman J.P."/>
        </authorList>
    </citation>
    <scope>NUCLEOTIDE SEQUENCE [LARGE SCALE GENOMIC DNA]</scope>
    <source>
        <strain evidence="8 9">ACAM 459</strain>
    </source>
</reference>
<dbReference type="Gene3D" id="3.30.450.20">
    <property type="entry name" value="PAS domain"/>
    <property type="match status" value="2"/>
</dbReference>
<feature type="domain" description="HAMP" evidence="6">
    <location>
        <begin position="338"/>
        <end position="390"/>
    </location>
</feature>
<dbReference type="SMART" id="SM00091">
    <property type="entry name" value="PAS"/>
    <property type="match status" value="2"/>
</dbReference>
<dbReference type="Pfam" id="PF00563">
    <property type="entry name" value="EAL"/>
    <property type="match status" value="1"/>
</dbReference>
<dbReference type="AlphaFoldDB" id="A0A5C6Q575"/>
<dbReference type="InterPro" id="IPR000160">
    <property type="entry name" value="GGDEF_dom"/>
</dbReference>
<comment type="cofactor">
    <cofactor evidence="1">
        <name>Mg(2+)</name>
        <dbReference type="ChEBI" id="CHEBI:18420"/>
    </cofactor>
</comment>
<dbReference type="SUPFAM" id="SSF141868">
    <property type="entry name" value="EAL domain-like"/>
    <property type="match status" value="1"/>
</dbReference>
<sequence length="1086" mass="122302">MKQLFNPAINLMNNLSYPRKLIVLGGLSLLSLLIVSISLLVYLSGSISTANQQLEGLKQAQKTSRLIQSLQQHRGMSAAVIAGVSDSADKQMSVNNQVDENFLKVSSGLPSELKQVAKWSTIVEQWQYLDSKGVTLELNESFNLHTELIHNLNSFQLKVADYYYLLVMNDLDSYYLTNSFLFTIPITLELLGQARAVGVSYLVNKEVKFRANMISLLSKTIVPLDVFKENVHKVKRELISDGESLSSQELIQSIESHIKFTLEGILADTTSLSSLELYNQSTSVIDVGYQFLDNSLSFTLSTLLRSRVKQANTQLIVSIGFSSALFLIVLYFIIGLHFSTIRSINSLTQVTGKFYGGDLDARVTLDTHDELNNIALGFNEMATSFQNLMTDKEEISSRLRAIIDNSPIGIWFTGIDGRYHFVNKTFCNLAGIEEEDMLNTPSSNLAELLGDEIAQHCLDSDRAALAQDSPHISYETIPRSNAKPYILEITKVKLKNAQGEVVGLIGISKDITNKRQQEEDLKLADIVYQNSSEAMMITDSKNEIIAINPALSEITGYSTSELIGKNPNVFSSGKQNPEFYQLMWEEIKLTGTWQGEIWNTKKNGEEYPEWLSINTIYNDYGNVYRRIALFSDITEKKKKDALILRQAKYDSLTNLPNRIMFIDRLEQEIKVSHRKKQKFALIFIDLDNFKKINDTRGHIYGDALLIEAGKRITHCIREVDTVARLGGDEFTILLSDISDIHNVELICQKVLLALSEPFYISKMYTYISASLGVTIYPNDASSTLELLKNADQAMYLAKNLGRNRFCYFTASMQEQALDHLELINDLRKAISLNQLEVFYQPIVELQTGVIRKAEALLRWKHPVRGMVSPAEFIPLAEESGLIIEIGDWVFKQTVQHINKCKDQLGLDIQISVNKSPVQFRESVDQLDWLAYLAENKLPGENIVIEITEGLLMNNNTSTMERLSKFRAAGVGLSMDDFGTGYSSLSYLKKFTLDYLKIDQSFTRNIAPGSEDMILSEAIITMAQKLGLKVIAEGIETEEQRTLLIDAGCDYGQGYYFSRPIPGDDFLQLLARNSSDLDMKLKVISEY</sequence>
<dbReference type="InterPro" id="IPR000014">
    <property type="entry name" value="PAS"/>
</dbReference>
<dbReference type="InterPro" id="IPR035965">
    <property type="entry name" value="PAS-like_dom_sf"/>
</dbReference>
<evidence type="ECO:0000259" key="5">
    <source>
        <dbReference type="PROSITE" id="PS50883"/>
    </source>
</evidence>
<dbReference type="InterPro" id="IPR052155">
    <property type="entry name" value="Biofilm_reg_signaling"/>
</dbReference>
<dbReference type="NCBIfam" id="TIGR00254">
    <property type="entry name" value="GGDEF"/>
    <property type="match status" value="1"/>
</dbReference>
<keyword evidence="2" id="KW-1133">Transmembrane helix</keyword>
<feature type="transmembrane region" description="Helical" evidence="2">
    <location>
        <begin position="315"/>
        <end position="338"/>
    </location>
</feature>
<proteinExistence type="predicted"/>
<evidence type="ECO:0000259" key="4">
    <source>
        <dbReference type="PROSITE" id="PS50113"/>
    </source>
</evidence>
<evidence type="ECO:0000256" key="2">
    <source>
        <dbReference type="SAM" id="Phobius"/>
    </source>
</evidence>
<dbReference type="GO" id="GO:0003824">
    <property type="term" value="F:catalytic activity"/>
    <property type="evidence" value="ECO:0007669"/>
    <property type="project" value="UniProtKB-ARBA"/>
</dbReference>
<dbReference type="PROSITE" id="PS50885">
    <property type="entry name" value="HAMP"/>
    <property type="match status" value="1"/>
</dbReference>
<name>A0A5C6Q575_9GAMM</name>
<dbReference type="InterPro" id="IPR043128">
    <property type="entry name" value="Rev_trsase/Diguanyl_cyclase"/>
</dbReference>
<accession>A0A5C6Q575</accession>
<dbReference type="CDD" id="cd06225">
    <property type="entry name" value="HAMP"/>
    <property type="match status" value="1"/>
</dbReference>
<evidence type="ECO:0000256" key="1">
    <source>
        <dbReference type="ARBA" id="ARBA00001946"/>
    </source>
</evidence>
<dbReference type="PROSITE" id="PS50113">
    <property type="entry name" value="PAC"/>
    <property type="match status" value="2"/>
</dbReference>
<dbReference type="SUPFAM" id="SSF55785">
    <property type="entry name" value="PYP-like sensor domain (PAS domain)"/>
    <property type="match status" value="2"/>
</dbReference>
<dbReference type="OrthoDB" id="9176779at2"/>
<feature type="domain" description="EAL" evidence="5">
    <location>
        <begin position="819"/>
        <end position="1073"/>
    </location>
</feature>
<dbReference type="CDD" id="cd01949">
    <property type="entry name" value="GGDEF"/>
    <property type="match status" value="1"/>
</dbReference>
<keyword evidence="2" id="KW-0472">Membrane</keyword>
<dbReference type="CDD" id="cd00130">
    <property type="entry name" value="PAS"/>
    <property type="match status" value="2"/>
</dbReference>
<dbReference type="Proteomes" id="UP000321822">
    <property type="component" value="Unassembled WGS sequence"/>
</dbReference>
<dbReference type="SMART" id="SM00304">
    <property type="entry name" value="HAMP"/>
    <property type="match status" value="1"/>
</dbReference>
<dbReference type="CDD" id="cd01948">
    <property type="entry name" value="EAL"/>
    <property type="match status" value="1"/>
</dbReference>
<dbReference type="EMBL" id="VOLT01000016">
    <property type="protein sequence ID" value="TWX63959.1"/>
    <property type="molecule type" value="Genomic_DNA"/>
</dbReference>
<evidence type="ECO:0000259" key="7">
    <source>
        <dbReference type="PROSITE" id="PS50887"/>
    </source>
</evidence>
<dbReference type="Gene3D" id="3.30.70.270">
    <property type="match status" value="1"/>
</dbReference>
<evidence type="ECO:0000259" key="6">
    <source>
        <dbReference type="PROSITE" id="PS50885"/>
    </source>
</evidence>
<dbReference type="PROSITE" id="PS50887">
    <property type="entry name" value="GGDEF"/>
    <property type="match status" value="1"/>
</dbReference>
<dbReference type="SMART" id="SM00086">
    <property type="entry name" value="PAC"/>
    <property type="match status" value="2"/>
</dbReference>
<dbReference type="PANTHER" id="PTHR44757">
    <property type="entry name" value="DIGUANYLATE CYCLASE DGCP"/>
    <property type="match status" value="1"/>
</dbReference>
<feature type="domain" description="PAS" evidence="3">
    <location>
        <begin position="527"/>
        <end position="566"/>
    </location>
</feature>
<dbReference type="SUPFAM" id="SSF158472">
    <property type="entry name" value="HAMP domain-like"/>
    <property type="match status" value="1"/>
</dbReference>
<keyword evidence="2" id="KW-0812">Transmembrane</keyword>
<dbReference type="InterPro" id="IPR001610">
    <property type="entry name" value="PAC"/>
</dbReference>
<feature type="transmembrane region" description="Helical" evidence="2">
    <location>
        <begin position="21"/>
        <end position="43"/>
    </location>
</feature>
<evidence type="ECO:0000259" key="3">
    <source>
        <dbReference type="PROSITE" id="PS50112"/>
    </source>
</evidence>
<dbReference type="InterPro" id="IPR003660">
    <property type="entry name" value="HAMP_dom"/>
</dbReference>
<dbReference type="InterPro" id="IPR035919">
    <property type="entry name" value="EAL_sf"/>
</dbReference>
<dbReference type="GO" id="GO:0007165">
    <property type="term" value="P:signal transduction"/>
    <property type="evidence" value="ECO:0007669"/>
    <property type="project" value="InterPro"/>
</dbReference>
<dbReference type="PANTHER" id="PTHR44757:SF2">
    <property type="entry name" value="BIOFILM ARCHITECTURE MAINTENANCE PROTEIN MBAA"/>
    <property type="match status" value="1"/>
</dbReference>
<protein>
    <submittedName>
        <fullName evidence="8">EAL domain-containing protein</fullName>
    </submittedName>
</protein>
<evidence type="ECO:0000313" key="9">
    <source>
        <dbReference type="Proteomes" id="UP000321822"/>
    </source>
</evidence>
<keyword evidence="9" id="KW-1185">Reference proteome</keyword>
<dbReference type="Gene3D" id="3.20.20.450">
    <property type="entry name" value="EAL domain"/>
    <property type="match status" value="1"/>
</dbReference>
<dbReference type="Gene3D" id="6.10.340.10">
    <property type="match status" value="1"/>
</dbReference>